<evidence type="ECO:0000259" key="2">
    <source>
        <dbReference type="Pfam" id="PF17682"/>
    </source>
</evidence>
<feature type="compositionally biased region" description="Pro residues" evidence="1">
    <location>
        <begin position="663"/>
        <end position="675"/>
    </location>
</feature>
<evidence type="ECO:0000256" key="1">
    <source>
        <dbReference type="SAM" id="MobiDB-lite"/>
    </source>
</evidence>
<dbReference type="AlphaFoldDB" id="A0A9Q0K0Y7"/>
<dbReference type="GO" id="GO:0001002">
    <property type="term" value="F:RNA polymerase III type 1 promoter sequence-specific DNA binding"/>
    <property type="evidence" value="ECO:0007669"/>
    <property type="project" value="TreeGrafter"/>
</dbReference>
<comment type="caution">
    <text evidence="3">The sequence shown here is derived from an EMBL/GenBank/DDBJ whole genome shotgun (WGS) entry which is preliminary data.</text>
</comment>
<protein>
    <recommendedName>
        <fullName evidence="2">Transcription factor IIIC subunit Tfc1/Sfc1 triple barrel domain-containing protein</fullName>
    </recommendedName>
</protein>
<feature type="region of interest" description="Disordered" evidence="1">
    <location>
        <begin position="393"/>
        <end position="425"/>
    </location>
</feature>
<gene>
    <name evidence="3" type="ORF">NE237_025898</name>
</gene>
<accession>A0A9Q0K0Y7</accession>
<dbReference type="InterPro" id="IPR041499">
    <property type="entry name" value="Tfc1/Sfc1_N"/>
</dbReference>
<dbReference type="InterPro" id="IPR042536">
    <property type="entry name" value="TFIIIC_tauA_Sfc1"/>
</dbReference>
<dbReference type="PANTHER" id="PTHR13230">
    <property type="entry name" value="GENERAL TRANSCRIPTION FACTOR IIIC, POLYPEPTIDE 5"/>
    <property type="match status" value="1"/>
</dbReference>
<name>A0A9Q0K0Y7_9MAGN</name>
<dbReference type="OrthoDB" id="5598268at2759"/>
<organism evidence="3 4">
    <name type="scientific">Protea cynaroides</name>
    <dbReference type="NCBI Taxonomy" id="273540"/>
    <lineage>
        <taxon>Eukaryota</taxon>
        <taxon>Viridiplantae</taxon>
        <taxon>Streptophyta</taxon>
        <taxon>Embryophyta</taxon>
        <taxon>Tracheophyta</taxon>
        <taxon>Spermatophyta</taxon>
        <taxon>Magnoliopsida</taxon>
        <taxon>Proteales</taxon>
        <taxon>Proteaceae</taxon>
        <taxon>Protea</taxon>
    </lineage>
</organism>
<dbReference type="InterPro" id="IPR040454">
    <property type="entry name" value="TF_IIIC_Tfc1/Sfc1"/>
</dbReference>
<evidence type="ECO:0000313" key="4">
    <source>
        <dbReference type="Proteomes" id="UP001141806"/>
    </source>
</evidence>
<dbReference type="GO" id="GO:0006384">
    <property type="term" value="P:transcription initiation at RNA polymerase III promoter"/>
    <property type="evidence" value="ECO:0007669"/>
    <property type="project" value="InterPro"/>
</dbReference>
<dbReference type="GO" id="GO:0001003">
    <property type="term" value="F:RNA polymerase III type 2 promoter sequence-specific DNA binding"/>
    <property type="evidence" value="ECO:0007669"/>
    <property type="project" value="TreeGrafter"/>
</dbReference>
<keyword evidence="4" id="KW-1185">Reference proteome</keyword>
<reference evidence="3" key="1">
    <citation type="journal article" date="2023" name="Plant J.">
        <title>The genome of the king protea, Protea cynaroides.</title>
        <authorList>
            <person name="Chang J."/>
            <person name="Duong T.A."/>
            <person name="Schoeman C."/>
            <person name="Ma X."/>
            <person name="Roodt D."/>
            <person name="Barker N."/>
            <person name="Li Z."/>
            <person name="Van de Peer Y."/>
            <person name="Mizrachi E."/>
        </authorList>
    </citation>
    <scope>NUCLEOTIDE SEQUENCE</scope>
    <source>
        <tissue evidence="3">Young leaves</tissue>
    </source>
</reference>
<sequence>MGIIRDGTVSGVLPEAEVFAVHYPGYALSTSRVIETLGGLEGIGKVRCSQSNDSNRLELRFRPEDPYSHPACGECRSSSNLLLKISKVKCSIGQDAGTSRGMSVCPSAVMASSGPVPSCSESGTNGQQRSLTENEVTFKNEGNEVQPYEEPSNLSADIVACVSEAYHFSGMVDYQHVLAVHADVARKKKRHWKEVEPHFEKGGLMDLDQEDLMILVPPLFSPKDVPEKLVLRPPATLSSKKKQEGVVQHRWESSADPGFVPSAACLEPLHGRGQERCGVVLFFCRPNIGKPIVTNKPSKVPSWKERFFFVSSVDDWYLMSLTNCWGMVNTKALNRSPVLSNAEMDALKLLEGGVPYLRLDNVNLDDLLEIGLAPPEASRELVTVAGSTPAASLASVARREKGKSCKGPTVESSQGSPKRAAEVHDDDVPIAPHKLLLSWSPVGEREAHKPEEEEVQTLFVEADKEPVEKLVSEWRLIVDNSVLADPSLATEFASRSMLLRDAQAIKALSNDILKEQMHTYITGGQLLAKLEQLHNGTDLLWRKVEDKLRVYEDNLKICQDQLFSTEAALWENRKRAEKAEADWASVNAEVVALQGNLARSKDEIIVEYQALPDMTSYCLAYFLGVGSSSYYETSLGALPLELPEGTIPKSATMVSPSNVERLPPTPTYKETPPPETDLRVEDCALPHEGEL</sequence>
<dbReference type="Proteomes" id="UP001141806">
    <property type="component" value="Unassembled WGS sequence"/>
</dbReference>
<dbReference type="PANTHER" id="PTHR13230:SF5">
    <property type="entry name" value="GENERAL TRANSCRIPTION FACTOR 3C POLYPEPTIDE 5"/>
    <property type="match status" value="1"/>
</dbReference>
<feature type="region of interest" description="Disordered" evidence="1">
    <location>
        <begin position="649"/>
        <end position="679"/>
    </location>
</feature>
<dbReference type="Gene3D" id="3.30.200.160">
    <property type="entry name" value="TFIIIC, subcomplex tauA, subunit Sfc1, barrel domain"/>
    <property type="match status" value="1"/>
</dbReference>
<dbReference type="Pfam" id="PF17682">
    <property type="entry name" value="Tau95_N"/>
    <property type="match status" value="1"/>
</dbReference>
<dbReference type="EMBL" id="JAMYWD010000010">
    <property type="protein sequence ID" value="KAJ4958787.1"/>
    <property type="molecule type" value="Genomic_DNA"/>
</dbReference>
<dbReference type="GO" id="GO:0000127">
    <property type="term" value="C:transcription factor TFIIIC complex"/>
    <property type="evidence" value="ECO:0007669"/>
    <property type="project" value="InterPro"/>
</dbReference>
<evidence type="ECO:0000313" key="3">
    <source>
        <dbReference type="EMBL" id="KAJ4958787.1"/>
    </source>
</evidence>
<feature type="domain" description="Transcription factor IIIC subunit Tfc1/Sfc1 triple barrel" evidence="2">
    <location>
        <begin position="20"/>
        <end position="176"/>
    </location>
</feature>
<proteinExistence type="predicted"/>